<dbReference type="EMBL" id="LRXL01000052">
    <property type="protein sequence ID" value="OAB76225.1"/>
    <property type="molecule type" value="Genomic_DNA"/>
</dbReference>
<dbReference type="RefSeq" id="WP_068593481.1">
    <property type="nucleotide sequence ID" value="NZ_LRXL01000052.1"/>
</dbReference>
<evidence type="ECO:0000259" key="2">
    <source>
        <dbReference type="Pfam" id="PF10988"/>
    </source>
</evidence>
<dbReference type="STRING" id="1763537.ULVI_13280"/>
<evidence type="ECO:0000256" key="1">
    <source>
        <dbReference type="SAM" id="SignalP"/>
    </source>
</evidence>
<reference evidence="3 4" key="1">
    <citation type="submission" date="2016-02" db="EMBL/GenBank/DDBJ databases">
        <title>Ulvibacter sp. LPB0005, isolated from Thais luteostoma.</title>
        <authorList>
            <person name="Shin S.-K."/>
            <person name="Yi H."/>
        </authorList>
    </citation>
    <scope>NUCLEOTIDE SEQUENCE [LARGE SCALE GENOMIC DNA]</scope>
    <source>
        <strain evidence="3 4">LPB0005</strain>
    </source>
</reference>
<feature type="domain" description="Putative auto-transporter adhesin head GIN" evidence="2">
    <location>
        <begin position="40"/>
        <end position="233"/>
    </location>
</feature>
<protein>
    <recommendedName>
        <fullName evidence="2">Putative auto-transporter adhesin head GIN domain-containing protein</fullName>
    </recommendedName>
</protein>
<dbReference type="Pfam" id="PF10988">
    <property type="entry name" value="DUF2807"/>
    <property type="match status" value="1"/>
</dbReference>
<dbReference type="Gene3D" id="2.160.20.120">
    <property type="match status" value="1"/>
</dbReference>
<evidence type="ECO:0000313" key="3">
    <source>
        <dbReference type="EMBL" id="OAB76225.1"/>
    </source>
</evidence>
<evidence type="ECO:0000313" key="4">
    <source>
        <dbReference type="Proteomes" id="UP000077013"/>
    </source>
</evidence>
<dbReference type="Proteomes" id="UP000077013">
    <property type="component" value="Unassembled WGS sequence"/>
</dbReference>
<dbReference type="AlphaFoldDB" id="A0A167F5U7"/>
<gene>
    <name evidence="3" type="ORF">ULVI_13280</name>
</gene>
<comment type="caution">
    <text evidence="3">The sequence shown here is derived from an EMBL/GenBank/DDBJ whole genome shotgun (WGS) entry which is preliminary data.</text>
</comment>
<feature type="chain" id="PRO_5007886134" description="Putative auto-transporter adhesin head GIN domain-containing protein" evidence="1">
    <location>
        <begin position="22"/>
        <end position="250"/>
    </location>
</feature>
<feature type="signal peptide" evidence="1">
    <location>
        <begin position="1"/>
        <end position="21"/>
    </location>
</feature>
<keyword evidence="1" id="KW-0732">Signal</keyword>
<keyword evidence="4" id="KW-1185">Reference proteome</keyword>
<name>A0A167F5U7_9FLAO</name>
<proteinExistence type="predicted"/>
<dbReference type="InterPro" id="IPR021255">
    <property type="entry name" value="DUF2807"/>
</dbReference>
<dbReference type="OrthoDB" id="1466971at2"/>
<sequence>MRNYWYFILLLSCLSCNSDSANDCFQKEGTIVQQVFEVSDFSKIRIEDEVTLYLSQGDEQSVRIETGENLLPDVSVRMEGETLVIRDENSCNFVRDYGITKAYVTTPNITEIRNSSSYDVIGQGELSFPELSLVSNTTGNVEGTYKGGDFYLNLNCESFSVSANGQSIFYISGTTQDATLVFSDEQPRFEGTNFSIQNLVVQQRSANVMIVNPLQEIKGVIRGTGDVLSSQEPPLVDVEELFTGRLIFLD</sequence>
<organism evidence="3 4">
    <name type="scientific">Cochleicola gelatinilyticus</name>
    <dbReference type="NCBI Taxonomy" id="1763537"/>
    <lineage>
        <taxon>Bacteria</taxon>
        <taxon>Pseudomonadati</taxon>
        <taxon>Bacteroidota</taxon>
        <taxon>Flavobacteriia</taxon>
        <taxon>Flavobacteriales</taxon>
        <taxon>Flavobacteriaceae</taxon>
        <taxon>Cochleicola</taxon>
    </lineage>
</organism>
<accession>A0A167F5U7</accession>